<accession>A0A6A6ZLP0</accession>
<evidence type="ECO:0008006" key="3">
    <source>
        <dbReference type="Google" id="ProtNLM"/>
    </source>
</evidence>
<organism evidence="1 2">
    <name type="scientific">Ophiobolus disseminans</name>
    <dbReference type="NCBI Taxonomy" id="1469910"/>
    <lineage>
        <taxon>Eukaryota</taxon>
        <taxon>Fungi</taxon>
        <taxon>Dikarya</taxon>
        <taxon>Ascomycota</taxon>
        <taxon>Pezizomycotina</taxon>
        <taxon>Dothideomycetes</taxon>
        <taxon>Pleosporomycetidae</taxon>
        <taxon>Pleosporales</taxon>
        <taxon>Pleosporineae</taxon>
        <taxon>Phaeosphaeriaceae</taxon>
        <taxon>Ophiobolus</taxon>
    </lineage>
</organism>
<protein>
    <recommendedName>
        <fullName evidence="3">F-box domain-containing protein</fullName>
    </recommendedName>
</protein>
<gene>
    <name evidence="1" type="ORF">CC86DRAFT_99377</name>
</gene>
<sequence>MNPPSTRSRLLLLPRELRNIIYEYAFTEPGGLVADATSRYDNWTRFRTACNTSDRTRDANQLRLVCRQLYAETSGLGITYNDLTFQRRGGAVFVSVYDLFDQFVYHCAPGYLSKIKRVTILDYTTLVPEEDVVLARLLSPSLVRFSRAYPSATIIVRFQWNATPYRVDAMRHFLRGNALWPFEIRHYTRSGVCAFARLFEHAAADCSQNLRFSLTMDFDEEKFSEIIARKYVGNEEVEYLVGFFKGLHEDGI</sequence>
<dbReference type="Proteomes" id="UP000799424">
    <property type="component" value="Unassembled WGS sequence"/>
</dbReference>
<evidence type="ECO:0000313" key="2">
    <source>
        <dbReference type="Proteomes" id="UP000799424"/>
    </source>
</evidence>
<proteinExistence type="predicted"/>
<dbReference type="OrthoDB" id="4790878at2759"/>
<keyword evidence="2" id="KW-1185">Reference proteome</keyword>
<dbReference type="InterPro" id="IPR038883">
    <property type="entry name" value="AN11006-like"/>
</dbReference>
<dbReference type="AlphaFoldDB" id="A0A6A6ZLP0"/>
<dbReference type="EMBL" id="MU006236">
    <property type="protein sequence ID" value="KAF2821683.1"/>
    <property type="molecule type" value="Genomic_DNA"/>
</dbReference>
<evidence type="ECO:0000313" key="1">
    <source>
        <dbReference type="EMBL" id="KAF2821683.1"/>
    </source>
</evidence>
<reference evidence="1" key="1">
    <citation type="journal article" date="2020" name="Stud. Mycol.">
        <title>101 Dothideomycetes genomes: a test case for predicting lifestyles and emergence of pathogens.</title>
        <authorList>
            <person name="Haridas S."/>
            <person name="Albert R."/>
            <person name="Binder M."/>
            <person name="Bloem J."/>
            <person name="Labutti K."/>
            <person name="Salamov A."/>
            <person name="Andreopoulos B."/>
            <person name="Baker S."/>
            <person name="Barry K."/>
            <person name="Bills G."/>
            <person name="Bluhm B."/>
            <person name="Cannon C."/>
            <person name="Castanera R."/>
            <person name="Culley D."/>
            <person name="Daum C."/>
            <person name="Ezra D."/>
            <person name="Gonzalez J."/>
            <person name="Henrissat B."/>
            <person name="Kuo A."/>
            <person name="Liang C."/>
            <person name="Lipzen A."/>
            <person name="Lutzoni F."/>
            <person name="Magnuson J."/>
            <person name="Mondo S."/>
            <person name="Nolan M."/>
            <person name="Ohm R."/>
            <person name="Pangilinan J."/>
            <person name="Park H.-J."/>
            <person name="Ramirez L."/>
            <person name="Alfaro M."/>
            <person name="Sun H."/>
            <person name="Tritt A."/>
            <person name="Yoshinaga Y."/>
            <person name="Zwiers L.-H."/>
            <person name="Turgeon B."/>
            <person name="Goodwin S."/>
            <person name="Spatafora J."/>
            <person name="Crous P."/>
            <person name="Grigoriev I."/>
        </authorList>
    </citation>
    <scope>NUCLEOTIDE SEQUENCE</scope>
    <source>
        <strain evidence="1">CBS 113818</strain>
    </source>
</reference>
<dbReference type="PANTHER" id="PTHR42085:SF1">
    <property type="entry name" value="F-BOX DOMAIN-CONTAINING PROTEIN"/>
    <property type="match status" value="1"/>
</dbReference>
<dbReference type="PANTHER" id="PTHR42085">
    <property type="entry name" value="F-BOX DOMAIN-CONTAINING PROTEIN"/>
    <property type="match status" value="1"/>
</dbReference>
<name>A0A6A6ZLP0_9PLEO</name>